<dbReference type="Pfam" id="PF24894">
    <property type="entry name" value="Hexapep_GlmU"/>
    <property type="match status" value="1"/>
</dbReference>
<dbReference type="Proteomes" id="UP000276568">
    <property type="component" value="Unassembled WGS sequence"/>
</dbReference>
<gene>
    <name evidence="5" type="primary">glgD</name>
    <name evidence="5" type="ORF">EDX97_02570</name>
</gene>
<dbReference type="InterPro" id="IPR011831">
    <property type="entry name" value="ADP-Glc_PPase"/>
</dbReference>
<evidence type="ECO:0000313" key="6">
    <source>
        <dbReference type="Proteomes" id="UP000276568"/>
    </source>
</evidence>
<keyword evidence="5" id="KW-0808">Transferase</keyword>
<dbReference type="EC" id="2.7.7.27" evidence="5"/>
<dbReference type="AlphaFoldDB" id="A0A3N0I368"/>
<dbReference type="GO" id="GO:0008878">
    <property type="term" value="F:glucose-1-phosphate adenylyltransferase activity"/>
    <property type="evidence" value="ECO:0007669"/>
    <property type="project" value="UniProtKB-EC"/>
</dbReference>
<organism evidence="5 6">
    <name type="scientific">Absicoccus porci</name>
    <dbReference type="NCBI Taxonomy" id="2486576"/>
    <lineage>
        <taxon>Bacteria</taxon>
        <taxon>Bacillati</taxon>
        <taxon>Bacillota</taxon>
        <taxon>Erysipelotrichia</taxon>
        <taxon>Erysipelotrichales</taxon>
        <taxon>Erysipelotrichaceae</taxon>
        <taxon>Absicoccus</taxon>
    </lineage>
</organism>
<evidence type="ECO:0000259" key="3">
    <source>
        <dbReference type="Pfam" id="PF00483"/>
    </source>
</evidence>
<dbReference type="GO" id="GO:0005978">
    <property type="term" value="P:glycogen biosynthetic process"/>
    <property type="evidence" value="ECO:0007669"/>
    <property type="project" value="UniProtKB-KW"/>
</dbReference>
<dbReference type="SUPFAM" id="SSF51161">
    <property type="entry name" value="Trimeric LpxA-like enzymes"/>
    <property type="match status" value="1"/>
</dbReference>
<feature type="domain" description="Nucleotidyl transferase" evidence="3">
    <location>
        <begin position="28"/>
        <end position="204"/>
    </location>
</feature>
<dbReference type="InterPro" id="IPR005835">
    <property type="entry name" value="NTP_transferase_dom"/>
</dbReference>
<accession>A0A3N0I368</accession>
<dbReference type="PANTHER" id="PTHR43523:SF6">
    <property type="entry name" value="GLYCOGEN BIOSYNTHESIS PROTEIN GLGD"/>
    <property type="match status" value="1"/>
</dbReference>
<comment type="similarity">
    <text evidence="1">Belongs to the bacterial/plant glucose-1-phosphate adenylyltransferase family.</text>
</comment>
<comment type="caution">
    <text evidence="5">The sequence shown here is derived from an EMBL/GenBank/DDBJ whole genome shotgun (WGS) entry which is preliminary data.</text>
</comment>
<dbReference type="NCBIfam" id="TIGR02092">
    <property type="entry name" value="glgD"/>
    <property type="match status" value="1"/>
</dbReference>
<feature type="domain" description="Glucose-1-phosphate adenylyltransferase/Bifunctional protein GlmU-like C-terminal hexapeptide" evidence="4">
    <location>
        <begin position="284"/>
        <end position="350"/>
    </location>
</feature>
<evidence type="ECO:0000256" key="1">
    <source>
        <dbReference type="ARBA" id="ARBA00010443"/>
    </source>
</evidence>
<dbReference type="Gene3D" id="3.90.550.10">
    <property type="entry name" value="Spore Coat Polysaccharide Biosynthesis Protein SpsA, Chain A"/>
    <property type="match status" value="1"/>
</dbReference>
<dbReference type="PANTHER" id="PTHR43523">
    <property type="entry name" value="GLUCOSE-1-PHOSPHATE ADENYLYLTRANSFERASE-RELATED"/>
    <property type="match status" value="1"/>
</dbReference>
<dbReference type="InterPro" id="IPR011004">
    <property type="entry name" value="Trimer_LpxA-like_sf"/>
</dbReference>
<keyword evidence="6" id="KW-1185">Reference proteome</keyword>
<keyword evidence="5" id="KW-0548">Nucleotidyltransferase</keyword>
<name>A0A3N0I368_9FIRM</name>
<evidence type="ECO:0000259" key="4">
    <source>
        <dbReference type="Pfam" id="PF24894"/>
    </source>
</evidence>
<dbReference type="RefSeq" id="WP_128519619.1">
    <property type="nucleotide sequence ID" value="NZ_JALFCT010000037.1"/>
</dbReference>
<dbReference type="EMBL" id="RJQC01000001">
    <property type="protein sequence ID" value="RNM31459.1"/>
    <property type="molecule type" value="Genomic_DNA"/>
</dbReference>
<evidence type="ECO:0000313" key="5">
    <source>
        <dbReference type="EMBL" id="RNM31459.1"/>
    </source>
</evidence>
<dbReference type="InterPro" id="IPR011832">
    <property type="entry name" value="GlgDAde_trans"/>
</dbReference>
<reference evidence="5 6" key="1">
    <citation type="submission" date="2018-11" db="EMBL/GenBank/DDBJ databases">
        <title>Clostridium sp. nov., a member of the family Erysipelotrichaceae isolated from pig faeces.</title>
        <authorList>
            <person name="Chang Y.-H."/>
        </authorList>
    </citation>
    <scope>NUCLEOTIDE SEQUENCE [LARGE SCALE GENOMIC DNA]</scope>
    <source>
        <strain evidence="5 6">YH-panp20</strain>
    </source>
</reference>
<proteinExistence type="inferred from homology"/>
<protein>
    <submittedName>
        <fullName evidence="5">Glucose-1-phosphate adenylyltransferase subunit GlgD</fullName>
        <ecNumber evidence="5">2.7.7.27</ecNumber>
    </submittedName>
</protein>
<sequence>MAKALGIVAYNDSSVYVEGMQSYRPIAAFNFMGRFRMVDFPMSNMTNSGMDNIQVYINGNPKPLFKHIGRGRQYNINAKHGNLELVPLYKENMTGRITPDVETYYENLHSIQASNCDYVIIAPTNIIYQADYAELLDQHIESGADISILYQNIDNAKEEYIGCATVQLNRQKGVESLSRNMGKYKNRSLSLETYIMSKEIFVNAILEARKTSALYWLRDIVNDLCSELDVRGISYRNKIYYVYDLKSFYQANMATLEPENMKQLQNWSVYTRSYDSSPAIYPNGGNATNSYISNSSKISGTVVNSIIGRGAVIGKDAEIENCLIMPEATVAANAHLKNVIVDKYANVTHKKDLEGEPDKPLYIGRRETV</sequence>
<dbReference type="Pfam" id="PF00483">
    <property type="entry name" value="NTP_transferase"/>
    <property type="match status" value="1"/>
</dbReference>
<keyword evidence="2" id="KW-0320">Glycogen biosynthesis</keyword>
<dbReference type="Gene3D" id="2.160.10.10">
    <property type="entry name" value="Hexapeptide repeat proteins"/>
    <property type="match status" value="1"/>
</dbReference>
<dbReference type="InterPro" id="IPR056818">
    <property type="entry name" value="GlmU/GlgC-like_hexapep"/>
</dbReference>
<dbReference type="OrthoDB" id="9801810at2"/>
<dbReference type="InterPro" id="IPR029044">
    <property type="entry name" value="Nucleotide-diphossugar_trans"/>
</dbReference>
<evidence type="ECO:0000256" key="2">
    <source>
        <dbReference type="ARBA" id="ARBA00023056"/>
    </source>
</evidence>
<dbReference type="SUPFAM" id="SSF53448">
    <property type="entry name" value="Nucleotide-diphospho-sugar transferases"/>
    <property type="match status" value="1"/>
</dbReference>